<evidence type="ECO:0000259" key="2">
    <source>
        <dbReference type="PROSITE" id="PS50132"/>
    </source>
</evidence>
<dbReference type="GO" id="GO:0009968">
    <property type="term" value="P:negative regulation of signal transduction"/>
    <property type="evidence" value="ECO:0007669"/>
    <property type="project" value="UniProtKB-KW"/>
</dbReference>
<name>A0A8J6AL47_GALPY</name>
<dbReference type="InterPro" id="IPR044926">
    <property type="entry name" value="RGS_subdomain_2"/>
</dbReference>
<dbReference type="SUPFAM" id="SSF48097">
    <property type="entry name" value="Regulator of G-protein signaling, RGS"/>
    <property type="match status" value="1"/>
</dbReference>
<accession>A0A8J6AL47</accession>
<sequence length="281" mass="31276">MAMVSCSCGSSGGGQGQMALGTSVAEAGKGQNSKHAEAVTQVGVRLSGGAPRWLVAGLRFSVISANGAVASPSLLNLKISQKEKFGIICDSQTVERKMPVKCTHLHMPTYACMQYHRLQAIEEKDHNAIVKGRCCFHRSPRTEGMAWSENMDTLLMNQAGLDAFRTFLKSEFSEENVEFWLACEDFKKTESAEKIVSKAKMIYSEFIEANAPKEINIDFSTRDLISKNIAEPTLKCFDEAQKLIYSLMAKDSFPRFLKSEIYKKLVNSKQVGNNKKWFSFL</sequence>
<dbReference type="InterPro" id="IPR024066">
    <property type="entry name" value="RGS_subdom1/3"/>
</dbReference>
<dbReference type="CDD" id="cd08723">
    <property type="entry name" value="RGS_RGS21"/>
    <property type="match status" value="1"/>
</dbReference>
<dbReference type="InterPro" id="IPR036305">
    <property type="entry name" value="RGS_sf"/>
</dbReference>
<evidence type="ECO:0000313" key="3">
    <source>
        <dbReference type="EMBL" id="KAG8520737.1"/>
    </source>
</evidence>
<dbReference type="AlphaFoldDB" id="A0A8J6AL47"/>
<dbReference type="SMART" id="SM00315">
    <property type="entry name" value="RGS"/>
    <property type="match status" value="1"/>
</dbReference>
<dbReference type="PRINTS" id="PR01301">
    <property type="entry name" value="RGSPROTEIN"/>
</dbReference>
<dbReference type="EMBL" id="JAGFMF010011521">
    <property type="protein sequence ID" value="KAG8520737.1"/>
    <property type="molecule type" value="Genomic_DNA"/>
</dbReference>
<dbReference type="OrthoDB" id="196547at2759"/>
<gene>
    <name evidence="3" type="ORF">J0S82_017647</name>
</gene>
<feature type="domain" description="RGS" evidence="2">
    <location>
        <begin position="150"/>
        <end position="266"/>
    </location>
</feature>
<evidence type="ECO:0000256" key="1">
    <source>
        <dbReference type="ARBA" id="ARBA00022700"/>
    </source>
</evidence>
<keyword evidence="1" id="KW-0734">Signal transduction inhibitor</keyword>
<dbReference type="Gene3D" id="1.10.196.10">
    <property type="match status" value="1"/>
</dbReference>
<dbReference type="PROSITE" id="PS50132">
    <property type="entry name" value="RGS"/>
    <property type="match status" value="1"/>
</dbReference>
<dbReference type="Pfam" id="PF00615">
    <property type="entry name" value="RGS"/>
    <property type="match status" value="1"/>
</dbReference>
<keyword evidence="4" id="KW-1185">Reference proteome</keyword>
<dbReference type="PANTHER" id="PTHR10845">
    <property type="entry name" value="REGULATOR OF G PROTEIN SIGNALING"/>
    <property type="match status" value="1"/>
</dbReference>
<reference evidence="3" key="1">
    <citation type="journal article" date="2021" name="Evol. Appl.">
        <title>The genome of the Pyrenean desman and the effects of bottlenecks and inbreeding on the genomic landscape of an endangered species.</title>
        <authorList>
            <person name="Escoda L."/>
            <person name="Castresana J."/>
        </authorList>
    </citation>
    <scope>NUCLEOTIDE SEQUENCE</scope>
    <source>
        <strain evidence="3">IBE-C5619</strain>
    </source>
</reference>
<evidence type="ECO:0000313" key="4">
    <source>
        <dbReference type="Proteomes" id="UP000700334"/>
    </source>
</evidence>
<comment type="caution">
    <text evidence="3">The sequence shown here is derived from an EMBL/GenBank/DDBJ whole genome shotgun (WGS) entry which is preliminary data.</text>
</comment>
<dbReference type="InterPro" id="IPR016137">
    <property type="entry name" value="RGS"/>
</dbReference>
<protein>
    <submittedName>
        <fullName evidence="3">Regulator of G-protein signaling 21</fullName>
    </submittedName>
</protein>
<dbReference type="FunFam" id="1.10.167.10:FF:000001">
    <property type="entry name" value="Putative regulator of g-protein signaling 12"/>
    <property type="match status" value="1"/>
</dbReference>
<dbReference type="Gene3D" id="1.10.167.10">
    <property type="entry name" value="Regulator of G-protein Signalling 4, domain 2"/>
    <property type="match status" value="1"/>
</dbReference>
<dbReference type="Proteomes" id="UP000700334">
    <property type="component" value="Unassembled WGS sequence"/>
</dbReference>
<dbReference type="PANTHER" id="PTHR10845:SF160">
    <property type="entry name" value="REGULATOR OF G-PROTEIN SIGNALING 21"/>
    <property type="match status" value="1"/>
</dbReference>
<organism evidence="3 4">
    <name type="scientific">Galemys pyrenaicus</name>
    <name type="common">Iberian desman</name>
    <name type="synonym">Pyrenean desman</name>
    <dbReference type="NCBI Taxonomy" id="202257"/>
    <lineage>
        <taxon>Eukaryota</taxon>
        <taxon>Metazoa</taxon>
        <taxon>Chordata</taxon>
        <taxon>Craniata</taxon>
        <taxon>Vertebrata</taxon>
        <taxon>Euteleostomi</taxon>
        <taxon>Mammalia</taxon>
        <taxon>Eutheria</taxon>
        <taxon>Laurasiatheria</taxon>
        <taxon>Eulipotyphla</taxon>
        <taxon>Talpidae</taxon>
        <taxon>Galemys</taxon>
    </lineage>
</organism>
<proteinExistence type="predicted"/>